<organism evidence="3 4">
    <name type="scientific">Jilunia laotingensis</name>
    <dbReference type="NCBI Taxonomy" id="2763675"/>
    <lineage>
        <taxon>Bacteria</taxon>
        <taxon>Pseudomonadati</taxon>
        <taxon>Bacteroidota</taxon>
        <taxon>Bacteroidia</taxon>
        <taxon>Bacteroidales</taxon>
        <taxon>Bacteroidaceae</taxon>
        <taxon>Jilunia</taxon>
    </lineage>
</organism>
<dbReference type="Pfam" id="PF14297">
    <property type="entry name" value="Lin1244_N"/>
    <property type="match status" value="1"/>
</dbReference>
<dbReference type="RefSeq" id="WP_262435078.1">
    <property type="nucleotide sequence ID" value="NZ_JACRTF010000001.1"/>
</dbReference>
<reference evidence="3" key="1">
    <citation type="submission" date="2020-08" db="EMBL/GenBank/DDBJ databases">
        <title>Genome public.</title>
        <authorList>
            <person name="Liu C."/>
            <person name="Sun Q."/>
        </authorList>
    </citation>
    <scope>NUCLEOTIDE SEQUENCE</scope>
    <source>
        <strain evidence="3">N12</strain>
    </source>
</reference>
<protein>
    <submittedName>
        <fullName evidence="3">DUF4373 domain-containing protein</fullName>
    </submittedName>
</protein>
<keyword evidence="4" id="KW-1185">Reference proteome</keyword>
<dbReference type="EMBL" id="JACRTF010000001">
    <property type="protein sequence ID" value="MBC8593972.1"/>
    <property type="molecule type" value="Genomic_DNA"/>
</dbReference>
<dbReference type="PANTHER" id="PTHR39196">
    <property type="entry name" value="PRIMOSOME, DNAD SUBUNIT"/>
    <property type="match status" value="1"/>
</dbReference>
<sequence>MATEYNGINYFPLLTGFFHSDIMELTTAMFGIKGPHAVIMLLCKIYTEGYYIQWGKEQCMIFARKLGSEYTAETVGEIVNLLVEKGFFARESYEKHRILTSIDIQTVWMEATSRRKRDLSKLPHLLIEITNEKNKSRKSENVNIPLTKMEVNPENEDISGQSKVKQSIVEQSKELPPSTPPRGRMDGDEDHQASLPEPPAYALNTKTHNYYGLLESLRLHKITEMNEIKAILSLSNYGEKGTPVWKLLAKNNWSKIEAPGKYIIKVLRSS</sequence>
<feature type="region of interest" description="Disordered" evidence="1">
    <location>
        <begin position="137"/>
        <end position="198"/>
    </location>
</feature>
<proteinExistence type="predicted"/>
<dbReference type="AlphaFoldDB" id="A0A926F6T9"/>
<dbReference type="InterPro" id="IPR025400">
    <property type="entry name" value="Lin1244/Lin1753-like_N"/>
</dbReference>
<name>A0A926F6T9_9BACT</name>
<dbReference type="PANTHER" id="PTHR39196:SF1">
    <property type="entry name" value="PRIMOSOME, DNAD SUBUNIT"/>
    <property type="match status" value="1"/>
</dbReference>
<evidence type="ECO:0000313" key="4">
    <source>
        <dbReference type="Proteomes" id="UP000651085"/>
    </source>
</evidence>
<feature type="domain" description="Lin1244/Lin1753-like N-terminal" evidence="2">
    <location>
        <begin position="10"/>
        <end position="104"/>
    </location>
</feature>
<dbReference type="Proteomes" id="UP000651085">
    <property type="component" value="Unassembled WGS sequence"/>
</dbReference>
<evidence type="ECO:0000313" key="3">
    <source>
        <dbReference type="EMBL" id="MBC8593972.1"/>
    </source>
</evidence>
<feature type="compositionally biased region" description="Basic and acidic residues" evidence="1">
    <location>
        <begin position="183"/>
        <end position="192"/>
    </location>
</feature>
<gene>
    <name evidence="3" type="ORF">H8744_12090</name>
</gene>
<feature type="compositionally biased region" description="Polar residues" evidence="1">
    <location>
        <begin position="158"/>
        <end position="170"/>
    </location>
</feature>
<evidence type="ECO:0000256" key="1">
    <source>
        <dbReference type="SAM" id="MobiDB-lite"/>
    </source>
</evidence>
<evidence type="ECO:0000259" key="2">
    <source>
        <dbReference type="Pfam" id="PF14297"/>
    </source>
</evidence>
<accession>A0A926F6T9</accession>
<comment type="caution">
    <text evidence="3">The sequence shown here is derived from an EMBL/GenBank/DDBJ whole genome shotgun (WGS) entry which is preliminary data.</text>
</comment>